<dbReference type="FunFam" id="3.10.110.10:FF:000051">
    <property type="entry name" value="ubiquitin-conjugating enzyme E2 R2-like"/>
    <property type="match status" value="1"/>
</dbReference>
<keyword evidence="12" id="KW-1185">Reference proteome</keyword>
<sequence length="232" mass="26117">MSGARNRLLSELKAVQQLNWLRVEAPEDNLFVWRIALVIVNPDSDYAGGYFTGELRFPTDYPYKPPSFRFTTPIFHPNIYNNGNICISILHSPGDDVMSGEQAGERWSPLQGVESVMLSILLLLDNPEINSPANVDASVCYRDDKASYRARAKQAVETSRHAMPADFVMPTKFDDDAAAKNKPGHDVEEDNAFWADSDEGDFDFGSDDSDEEQEFDEDFEDDEEEHQAKGKP</sequence>
<dbReference type="VEuPathDB" id="FungiDB:F503_02114"/>
<dbReference type="HOGENOM" id="CLU_030988_1_1_1"/>
<dbReference type="Proteomes" id="UP000016923">
    <property type="component" value="Unassembled WGS sequence"/>
</dbReference>
<name>S3CX17_OPHP1</name>
<dbReference type="GO" id="GO:0061630">
    <property type="term" value="F:ubiquitin protein ligase activity"/>
    <property type="evidence" value="ECO:0007669"/>
    <property type="project" value="EnsemblFungi"/>
</dbReference>
<evidence type="ECO:0000313" key="11">
    <source>
        <dbReference type="EMBL" id="EPE05375.1"/>
    </source>
</evidence>
<dbReference type="GO" id="GO:0051865">
    <property type="term" value="P:protein autoubiquitination"/>
    <property type="evidence" value="ECO:0007669"/>
    <property type="project" value="EnsemblFungi"/>
</dbReference>
<comment type="similarity">
    <text evidence="8">Belongs to the ubiquitin-conjugating enzyme family.</text>
</comment>
<dbReference type="AlphaFoldDB" id="S3CX17"/>
<gene>
    <name evidence="11" type="ORF">F503_02114</name>
</gene>
<dbReference type="GO" id="GO:0019005">
    <property type="term" value="C:SCF ubiquitin ligase complex"/>
    <property type="evidence" value="ECO:0007669"/>
    <property type="project" value="EnsemblFungi"/>
</dbReference>
<dbReference type="InterPro" id="IPR023313">
    <property type="entry name" value="UBQ-conjugating_AS"/>
</dbReference>
<dbReference type="eggNOG" id="KOG0425">
    <property type="taxonomic scope" value="Eukaryota"/>
</dbReference>
<dbReference type="GO" id="GO:0000082">
    <property type="term" value="P:G1/S transition of mitotic cell cycle"/>
    <property type="evidence" value="ECO:0007669"/>
    <property type="project" value="EnsemblFungi"/>
</dbReference>
<evidence type="ECO:0000256" key="8">
    <source>
        <dbReference type="RuleBase" id="RU362109"/>
    </source>
</evidence>
<feature type="compositionally biased region" description="Acidic residues" evidence="9">
    <location>
        <begin position="187"/>
        <end position="225"/>
    </location>
</feature>
<accession>S3CX17</accession>
<dbReference type="InterPro" id="IPR016135">
    <property type="entry name" value="UBQ-conjugating_enzyme/RWD"/>
</dbReference>
<dbReference type="InterPro" id="IPR000608">
    <property type="entry name" value="UBC"/>
</dbReference>
<dbReference type="Gene3D" id="3.10.110.10">
    <property type="entry name" value="Ubiquitin Conjugating Enzyme"/>
    <property type="match status" value="1"/>
</dbReference>
<dbReference type="PROSITE" id="PS50127">
    <property type="entry name" value="UBC_2"/>
    <property type="match status" value="1"/>
</dbReference>
<dbReference type="SUPFAM" id="SSF54495">
    <property type="entry name" value="UBC-like"/>
    <property type="match status" value="1"/>
</dbReference>
<evidence type="ECO:0000256" key="6">
    <source>
        <dbReference type="ARBA" id="ARBA00042190"/>
    </source>
</evidence>
<organism evidence="11 12">
    <name type="scientific">Ophiostoma piceae (strain UAMH 11346)</name>
    <name type="common">Sap stain fungus</name>
    <dbReference type="NCBI Taxonomy" id="1262450"/>
    <lineage>
        <taxon>Eukaryota</taxon>
        <taxon>Fungi</taxon>
        <taxon>Dikarya</taxon>
        <taxon>Ascomycota</taxon>
        <taxon>Pezizomycotina</taxon>
        <taxon>Sordariomycetes</taxon>
        <taxon>Sordariomycetidae</taxon>
        <taxon>Ophiostomatales</taxon>
        <taxon>Ophiostomataceae</taxon>
        <taxon>Ophiostoma</taxon>
    </lineage>
</organism>
<dbReference type="EMBL" id="KE148156">
    <property type="protein sequence ID" value="EPE05375.1"/>
    <property type="molecule type" value="Genomic_DNA"/>
</dbReference>
<dbReference type="GO" id="GO:0010828">
    <property type="term" value="P:positive regulation of D-glucose transmembrane transport"/>
    <property type="evidence" value="ECO:0007669"/>
    <property type="project" value="EnsemblFungi"/>
</dbReference>
<protein>
    <recommendedName>
        <fullName evidence="3">Ubiquitin-conjugating enzyme E2 2</fullName>
    </recommendedName>
    <alternativeName>
        <fullName evidence="5">E2 ubiquitin-conjugating enzyme 2</fullName>
    </alternativeName>
    <alternativeName>
        <fullName evidence="6">Ubiquitin carrier protein UBC2</fullName>
    </alternativeName>
    <alternativeName>
        <fullName evidence="4">Ubiquitin-protein ligase UBC2</fullName>
    </alternativeName>
</protein>
<dbReference type="OMA" id="FQAHIKF"/>
<dbReference type="GO" id="GO:0005737">
    <property type="term" value="C:cytoplasm"/>
    <property type="evidence" value="ECO:0007669"/>
    <property type="project" value="EnsemblFungi"/>
</dbReference>
<dbReference type="GO" id="GO:0005634">
    <property type="term" value="C:nucleus"/>
    <property type="evidence" value="ECO:0007669"/>
    <property type="project" value="EnsemblFungi"/>
</dbReference>
<dbReference type="InterPro" id="IPR050113">
    <property type="entry name" value="Ub_conjugating_enzyme"/>
</dbReference>
<dbReference type="SMART" id="SM00212">
    <property type="entry name" value="UBCc"/>
    <property type="match status" value="1"/>
</dbReference>
<reference evidence="11 12" key="1">
    <citation type="journal article" date="2013" name="BMC Genomics">
        <title>The genome and transcriptome of the pine saprophyte Ophiostoma piceae, and a comparison with the bark beetle-associated pine pathogen Grosmannia clavigera.</title>
        <authorList>
            <person name="Haridas S."/>
            <person name="Wang Y."/>
            <person name="Lim L."/>
            <person name="Massoumi Alamouti S."/>
            <person name="Jackman S."/>
            <person name="Docking R."/>
            <person name="Robertson G."/>
            <person name="Birol I."/>
            <person name="Bohlmann J."/>
            <person name="Breuil C."/>
        </authorList>
    </citation>
    <scope>NUCLEOTIDE SEQUENCE [LARGE SCALE GENOMIC DNA]</scope>
    <source>
        <strain evidence="11 12">UAMH 11346</strain>
    </source>
</reference>
<dbReference type="Pfam" id="PF00179">
    <property type="entry name" value="UQ_con"/>
    <property type="match status" value="1"/>
</dbReference>
<evidence type="ECO:0000256" key="4">
    <source>
        <dbReference type="ARBA" id="ARBA00041569"/>
    </source>
</evidence>
<keyword evidence="1" id="KW-0808">Transferase</keyword>
<keyword evidence="8" id="KW-0547">Nucleotide-binding</keyword>
<feature type="compositionally biased region" description="Basic and acidic residues" evidence="9">
    <location>
        <begin position="175"/>
        <end position="186"/>
    </location>
</feature>
<evidence type="ECO:0000256" key="9">
    <source>
        <dbReference type="SAM" id="MobiDB-lite"/>
    </source>
</evidence>
<proteinExistence type="inferred from homology"/>
<evidence type="ECO:0000256" key="5">
    <source>
        <dbReference type="ARBA" id="ARBA00042179"/>
    </source>
</evidence>
<feature type="active site" description="Glycyl thioester intermediate" evidence="7">
    <location>
        <position position="86"/>
    </location>
</feature>
<evidence type="ECO:0000256" key="7">
    <source>
        <dbReference type="PROSITE-ProRule" id="PRU10133"/>
    </source>
</evidence>
<evidence type="ECO:0000256" key="3">
    <source>
        <dbReference type="ARBA" id="ARBA00039884"/>
    </source>
</evidence>
<evidence type="ECO:0000256" key="2">
    <source>
        <dbReference type="ARBA" id="ARBA00022786"/>
    </source>
</evidence>
<dbReference type="GO" id="GO:0000209">
    <property type="term" value="P:protein polyubiquitination"/>
    <property type="evidence" value="ECO:0007669"/>
    <property type="project" value="EnsemblFungi"/>
</dbReference>
<dbReference type="PROSITE" id="PS00183">
    <property type="entry name" value="UBC_1"/>
    <property type="match status" value="1"/>
</dbReference>
<evidence type="ECO:0000313" key="12">
    <source>
        <dbReference type="Proteomes" id="UP000016923"/>
    </source>
</evidence>
<dbReference type="STRING" id="1262450.S3CX17"/>
<feature type="region of interest" description="Disordered" evidence="9">
    <location>
        <begin position="175"/>
        <end position="232"/>
    </location>
</feature>
<dbReference type="GO" id="GO:0005524">
    <property type="term" value="F:ATP binding"/>
    <property type="evidence" value="ECO:0007669"/>
    <property type="project" value="UniProtKB-UniRule"/>
</dbReference>
<feature type="domain" description="UBC core" evidence="10">
    <location>
        <begin position="3"/>
        <end position="161"/>
    </location>
</feature>
<dbReference type="GO" id="GO:0030466">
    <property type="term" value="P:silent mating-type cassette heterochromatin formation"/>
    <property type="evidence" value="ECO:0007669"/>
    <property type="project" value="EnsemblFungi"/>
</dbReference>
<evidence type="ECO:0000259" key="10">
    <source>
        <dbReference type="PROSITE" id="PS50127"/>
    </source>
</evidence>
<keyword evidence="2 8" id="KW-0833">Ubl conjugation pathway</keyword>
<evidence type="ECO:0000256" key="1">
    <source>
        <dbReference type="ARBA" id="ARBA00022679"/>
    </source>
</evidence>
<dbReference type="OrthoDB" id="19692at2759"/>
<keyword evidence="8" id="KW-0067">ATP-binding</keyword>
<dbReference type="GO" id="GO:0000086">
    <property type="term" value="P:G2/M transition of mitotic cell cycle"/>
    <property type="evidence" value="ECO:0007669"/>
    <property type="project" value="EnsemblFungi"/>
</dbReference>
<dbReference type="GO" id="GO:0031146">
    <property type="term" value="P:SCF-dependent proteasomal ubiquitin-dependent protein catabolic process"/>
    <property type="evidence" value="ECO:0007669"/>
    <property type="project" value="EnsemblFungi"/>
</dbReference>
<dbReference type="PANTHER" id="PTHR24067">
    <property type="entry name" value="UBIQUITIN-CONJUGATING ENZYME E2"/>
    <property type="match status" value="1"/>
</dbReference>